<evidence type="ECO:0000313" key="7">
    <source>
        <dbReference type="Proteomes" id="UP000001631"/>
    </source>
</evidence>
<dbReference type="GO" id="GO:0005737">
    <property type="term" value="C:cytoplasm"/>
    <property type="evidence" value="ECO:0007669"/>
    <property type="project" value="TreeGrafter"/>
</dbReference>
<dbReference type="GeneID" id="69039601"/>
<dbReference type="EMBL" id="GG663371">
    <property type="protein sequence ID" value="EEH05466.1"/>
    <property type="molecule type" value="Genomic_DNA"/>
</dbReference>
<dbReference type="GO" id="GO:0003676">
    <property type="term" value="F:nucleic acid binding"/>
    <property type="evidence" value="ECO:0007669"/>
    <property type="project" value="InterPro"/>
</dbReference>
<gene>
    <name evidence="6" type="ORF">HCBG_06585</name>
</gene>
<dbReference type="SMART" id="SM00292">
    <property type="entry name" value="BRCT"/>
    <property type="match status" value="1"/>
</dbReference>
<feature type="region of interest" description="Disordered" evidence="4">
    <location>
        <begin position="1477"/>
        <end position="1498"/>
    </location>
</feature>
<dbReference type="InterPro" id="IPR036420">
    <property type="entry name" value="BRCT_dom_sf"/>
</dbReference>
<name>C0NTV5_AJECG</name>
<feature type="compositionally biased region" description="Basic and acidic residues" evidence="4">
    <location>
        <begin position="1477"/>
        <end position="1490"/>
    </location>
</feature>
<dbReference type="SUPFAM" id="SSF52113">
    <property type="entry name" value="BRCT domain"/>
    <property type="match status" value="1"/>
</dbReference>
<feature type="compositionally biased region" description="Basic residues" evidence="4">
    <location>
        <begin position="1953"/>
        <end position="1969"/>
    </location>
</feature>
<feature type="compositionally biased region" description="Basic residues" evidence="4">
    <location>
        <begin position="1072"/>
        <end position="1082"/>
    </location>
</feature>
<dbReference type="PANTHER" id="PTHR21227:SF0">
    <property type="entry name" value="TRNA-SPLICING ENDONUCLEASE SUBUNIT SEN2"/>
    <property type="match status" value="1"/>
</dbReference>
<reference evidence="6" key="1">
    <citation type="submission" date="2009-02" db="EMBL/GenBank/DDBJ databases">
        <title>The Genome Sequence of Ajellomyces capsulatus strain G186AR.</title>
        <authorList>
            <consortium name="The Broad Institute Genome Sequencing Platform"/>
            <person name="Champion M."/>
            <person name="Cuomo C."/>
            <person name="Ma L.-J."/>
            <person name="Henn M.R."/>
            <person name="Sil A."/>
            <person name="Goldman B."/>
            <person name="Young S.K."/>
            <person name="Kodira C.D."/>
            <person name="Zeng Q."/>
            <person name="Koehrsen M."/>
            <person name="Alvarado L."/>
            <person name="Berlin A."/>
            <person name="Borenstein D."/>
            <person name="Chen Z."/>
            <person name="Engels R."/>
            <person name="Freedman E."/>
            <person name="Gellesch M."/>
            <person name="Goldberg J."/>
            <person name="Griggs A."/>
            <person name="Gujja S."/>
            <person name="Heiman D."/>
            <person name="Hepburn T."/>
            <person name="Howarth C."/>
            <person name="Jen D."/>
            <person name="Larson L."/>
            <person name="Lewis B."/>
            <person name="Mehta T."/>
            <person name="Park D."/>
            <person name="Pearson M."/>
            <person name="Roberts A."/>
            <person name="Saif S."/>
            <person name="Shea T."/>
            <person name="Shenoy N."/>
            <person name="Sisk P."/>
            <person name="Stolte C."/>
            <person name="Sykes S."/>
            <person name="Walk T."/>
            <person name="White J."/>
            <person name="Yandava C."/>
            <person name="Klein B."/>
            <person name="McEwen J.G."/>
            <person name="Puccia R."/>
            <person name="Goldman G.H."/>
            <person name="Felipe M.S."/>
            <person name="Nino-Vega G."/>
            <person name="San-Blas G."/>
            <person name="Taylor J."/>
            <person name="Mendoza L."/>
            <person name="Galagan J."/>
            <person name="Nusbaum C."/>
            <person name="Birren B."/>
        </authorList>
    </citation>
    <scope>NUCLEOTIDE SEQUENCE</scope>
    <source>
        <strain evidence="6">G186AR</strain>
    </source>
</reference>
<dbReference type="Gene3D" id="2.30.30.140">
    <property type="match status" value="1"/>
</dbReference>
<dbReference type="SUPFAM" id="SSF53032">
    <property type="entry name" value="tRNA-intron endonuclease catalytic domain-like"/>
    <property type="match status" value="1"/>
</dbReference>
<dbReference type="RefSeq" id="XP_045285947.1">
    <property type="nucleotide sequence ID" value="XM_045433634.1"/>
</dbReference>
<organism evidence="6 7">
    <name type="scientific">Ajellomyces capsulatus (strain G186AR / H82 / ATCC MYA-2454 / RMSCC 2432)</name>
    <name type="common">Darling's disease fungus</name>
    <name type="synonym">Histoplasma capsulatum</name>
    <dbReference type="NCBI Taxonomy" id="447093"/>
    <lineage>
        <taxon>Eukaryota</taxon>
        <taxon>Fungi</taxon>
        <taxon>Dikarya</taxon>
        <taxon>Ascomycota</taxon>
        <taxon>Pezizomycotina</taxon>
        <taxon>Eurotiomycetes</taxon>
        <taxon>Eurotiomycetidae</taxon>
        <taxon>Onygenales</taxon>
        <taxon>Ajellomycetaceae</taxon>
        <taxon>Histoplasma</taxon>
    </lineage>
</organism>
<evidence type="ECO:0000256" key="3">
    <source>
        <dbReference type="ARBA" id="ARBA00034031"/>
    </source>
</evidence>
<dbReference type="VEuPathDB" id="FungiDB:I7I50_05472"/>
<dbReference type="CDD" id="cd17745">
    <property type="entry name" value="BRCT_p53bp1_rpt1"/>
    <property type="match status" value="1"/>
</dbReference>
<dbReference type="Pfam" id="PF01974">
    <property type="entry name" value="tRNA_int_endo"/>
    <property type="match status" value="1"/>
</dbReference>
<feature type="region of interest" description="Disordered" evidence="4">
    <location>
        <begin position="1434"/>
        <end position="1457"/>
    </location>
</feature>
<dbReference type="VEuPathDB" id="FungiDB:I7I50_05473"/>
<evidence type="ECO:0000256" key="1">
    <source>
        <dbReference type="ARBA" id="ARBA00008078"/>
    </source>
</evidence>
<dbReference type="InterPro" id="IPR041297">
    <property type="entry name" value="Crb2_Tudor"/>
</dbReference>
<dbReference type="HOGENOM" id="CLU_002263_0_0_1"/>
<dbReference type="PROSITE" id="PS50172">
    <property type="entry name" value="BRCT"/>
    <property type="match status" value="1"/>
</dbReference>
<dbReference type="GO" id="GO:0000379">
    <property type="term" value="P:tRNA-type intron splice site recognition and cleavage"/>
    <property type="evidence" value="ECO:0007669"/>
    <property type="project" value="TreeGrafter"/>
</dbReference>
<feature type="region of interest" description="Disordered" evidence="4">
    <location>
        <begin position="1656"/>
        <end position="1684"/>
    </location>
</feature>
<comment type="similarity">
    <text evidence="1">Belongs to the tRNA-intron endonuclease family.</text>
</comment>
<protein>
    <recommendedName>
        <fullName evidence="2">tRNA-intron lyase</fullName>
        <ecNumber evidence="2">4.6.1.16</ecNumber>
    </recommendedName>
</protein>
<feature type="region of interest" description="Disordered" evidence="4">
    <location>
        <begin position="1263"/>
        <end position="1290"/>
    </location>
</feature>
<dbReference type="InterPro" id="IPR047249">
    <property type="entry name" value="BRCT_p53bp1-like_rpt1"/>
</dbReference>
<feature type="compositionally biased region" description="Polar residues" evidence="4">
    <location>
        <begin position="1202"/>
        <end position="1213"/>
    </location>
</feature>
<evidence type="ECO:0000256" key="4">
    <source>
        <dbReference type="SAM" id="MobiDB-lite"/>
    </source>
</evidence>
<feature type="compositionally biased region" description="Acidic residues" evidence="4">
    <location>
        <begin position="916"/>
        <end position="927"/>
    </location>
</feature>
<feature type="region of interest" description="Disordered" evidence="4">
    <location>
        <begin position="1333"/>
        <end position="1354"/>
    </location>
</feature>
<dbReference type="Pfam" id="PF00533">
    <property type="entry name" value="BRCT"/>
    <property type="match status" value="1"/>
</dbReference>
<feature type="compositionally biased region" description="Polar residues" evidence="4">
    <location>
        <begin position="1222"/>
        <end position="1240"/>
    </location>
</feature>
<feature type="compositionally biased region" description="Basic residues" evidence="4">
    <location>
        <begin position="1029"/>
        <end position="1040"/>
    </location>
</feature>
<evidence type="ECO:0000256" key="2">
    <source>
        <dbReference type="ARBA" id="ARBA00012573"/>
    </source>
</evidence>
<dbReference type="InterPro" id="IPR011856">
    <property type="entry name" value="tRNA_endonuc-like_dom_sf"/>
</dbReference>
<feature type="compositionally biased region" description="Polar residues" evidence="4">
    <location>
        <begin position="1107"/>
        <end position="1116"/>
    </location>
</feature>
<evidence type="ECO:0000259" key="5">
    <source>
        <dbReference type="PROSITE" id="PS50172"/>
    </source>
</evidence>
<feature type="compositionally biased region" description="Polar residues" evidence="4">
    <location>
        <begin position="876"/>
        <end position="886"/>
    </location>
</feature>
<dbReference type="STRING" id="447093.C0NTV5"/>
<feature type="region of interest" description="Disordered" evidence="4">
    <location>
        <begin position="1366"/>
        <end position="1386"/>
    </location>
</feature>
<dbReference type="InterPro" id="IPR036167">
    <property type="entry name" value="tRNA_intron_Endo_cat-like_sf"/>
</dbReference>
<feature type="compositionally biased region" description="Polar residues" evidence="4">
    <location>
        <begin position="1444"/>
        <end position="1453"/>
    </location>
</feature>
<dbReference type="GO" id="GO:0000213">
    <property type="term" value="F:tRNA-intron lyase activity"/>
    <property type="evidence" value="ECO:0007669"/>
    <property type="project" value="UniProtKB-EC"/>
</dbReference>
<dbReference type="GO" id="GO:0000214">
    <property type="term" value="C:tRNA-intron endonuclease complex"/>
    <property type="evidence" value="ECO:0007669"/>
    <property type="project" value="TreeGrafter"/>
</dbReference>
<dbReference type="InterPro" id="IPR006676">
    <property type="entry name" value="tRNA_splic"/>
</dbReference>
<dbReference type="InterPro" id="IPR001357">
    <property type="entry name" value="BRCT_dom"/>
</dbReference>
<dbReference type="CDD" id="cd22363">
    <property type="entry name" value="tRNA-intron_lyase_C"/>
    <property type="match status" value="1"/>
</dbReference>
<dbReference type="InterPro" id="IPR006677">
    <property type="entry name" value="tRNA_intron_Endonuc_cat-like"/>
</dbReference>
<feature type="region of interest" description="Disordered" evidence="4">
    <location>
        <begin position="862"/>
        <end position="949"/>
    </location>
</feature>
<feature type="compositionally biased region" description="Polar residues" evidence="4">
    <location>
        <begin position="1656"/>
        <end position="1667"/>
    </location>
</feature>
<feature type="region of interest" description="Disordered" evidence="4">
    <location>
        <begin position="1950"/>
        <end position="1975"/>
    </location>
</feature>
<feature type="domain" description="BRCT" evidence="5">
    <location>
        <begin position="1690"/>
        <end position="1820"/>
    </location>
</feature>
<feature type="region of interest" description="Disordered" evidence="4">
    <location>
        <begin position="1177"/>
        <end position="1249"/>
    </location>
</feature>
<evidence type="ECO:0000313" key="6">
    <source>
        <dbReference type="EMBL" id="EEH05466.1"/>
    </source>
</evidence>
<dbReference type="Proteomes" id="UP000001631">
    <property type="component" value="Unassembled WGS sequence"/>
</dbReference>
<dbReference type="PANTHER" id="PTHR21227">
    <property type="entry name" value="TRNA-SPLICING ENDONUCLEASE SUBUNIT SEN2"/>
    <property type="match status" value="1"/>
</dbReference>
<comment type="catalytic activity">
    <reaction evidence="3">
        <text>pretRNA = a 3'-half-tRNA molecule with a 5'-OH end + a 5'-half-tRNA molecule with a 2',3'-cyclic phosphate end + an intron with a 2',3'-cyclic phosphate and a 5'-hydroxyl terminus.</text>
        <dbReference type="EC" id="4.6.1.16"/>
    </reaction>
</comment>
<accession>C0NTV5</accession>
<feature type="region of interest" description="Disordered" evidence="4">
    <location>
        <begin position="987"/>
        <end position="1134"/>
    </location>
</feature>
<feature type="compositionally biased region" description="Polar residues" evidence="4">
    <location>
        <begin position="1674"/>
        <end position="1684"/>
    </location>
</feature>
<dbReference type="Gene3D" id="3.40.1350.10">
    <property type="match status" value="1"/>
</dbReference>
<dbReference type="FunFam" id="3.40.1350.10:FF:000007">
    <property type="entry name" value="tRNA-splicing endonuclease subunit Sen2"/>
    <property type="match status" value="1"/>
</dbReference>
<keyword evidence="7" id="KW-1185">Reference proteome</keyword>
<sequence length="2025" mass="224487">MASSTSFVIPTVSNGPTDSNNNSNWKSLKDAANHLPPRPRRPNYKHLHRFPLPLHVHPLPPLIPHNPLSLISIALSYLTYFISPPHQHIYCAYFDSTTSSVHVTDAKAIRALWEMGFFGKGSLSRSEPSWLDREKNRRGLTGDATSEEVTGKRRVERRERKLERARKEKEAIAEQLKAEAQLRNYRGDVRPIEFDKALSTLESPVNDAAVAHPSEQPQENRDQESIVRATNSSIPRQYMANGNSGNERSNTGKTVHFSPVVDQMKYDNAQPTLPQLPEHPIPHTNKQEPTQILNQEHLQLSNEEAFFLVFCLGVLQVYDNDRTSILPATSLLSLFRRHSYFPPREPSVPEKPDDPFLLSYVVYHHFRSLGWVIRSGVKFGVDYLLYNRGPVFSHAEFAVCLLPAYSDPYWTATAEKRQKTAKKEGRTWWWLHCVNRVQAQVKKSLVLCYVEIPPPPPKPQPTGANGENDELDIGALLKTYKLYEFIPQFPRLNCFKMPFLNRHIQMISSTETNIHRIEQCLYFYDVIQIGPQEVTFQLDQERPKQDVSRNLQLRDIGRFLGTQAHAIASLNTTTKLPLQPDAGHSSVPESPFPKMAAATGSLPGDTQPISQSVFESFMSKARANQGRPKDQEGNEDGNVMAKDATLHEGDTGHLDLLAAFGETPVANREFADEDGQLEDLDMVGGASSPTQYQLFPESQRFISMTPATPNREHSQPEVSATPILPRYAFSSECHNGSTVMALSQVFNATQNPSSPYTNGPPLSSDMPSPNIPIETRLTGTTTVFSPPLPSSVARPKHLEPQANYVSMKESQAVRDMLARLHSDENRSSDDDFGGDDRYVQRHVREKYTEEEVRKHFASVTAPARCGSKGRGKRTAIDQSSPIQAESRNGCPPGTVTLKVTEIGAIERNERNNAGSSEEETEQEDEVEASQSRRIQHSRISGEDDKENVDIGAVRVPDTTTYAHDALSQALELEHSGHRNLISEVSGHIDGSQEPANRPQSTQNKSEDNTPTGSQIVNIANSQPFSNPSQKRRKGRPRKVTPRLAQSPTEECILSSPVSGLLNYPNPHALSRGSKRPGSRSRYRRVETHLDQSPEEENVHSSPVIALQEQSSLVEQQPSREGHRSSKSVSGTQHDLGDAKFMETSHKMPHQYGRHDDHAPNVESPNYQKTYMETEVKISDPNPSSEEIGAAKASSIPSRVLETPTQDKQPSKTYRQIIPETSPPSHFSKSVPTFNNNSSRSPTHDDDQLPVLPKFSRPQIGRLGVPGLHTRDGPHRTVSAVLSSPSGRQRRSMTEIAAEQSPCRSLPDFLPDFGLITAEDREFASIIRETELPAQKRRRGNDGRITGSSNLFDRNQRFIPGEPRVVPQPAVEKSEPANKVSEPAIPVPVPPMHMDAVVIRQNPRAHVRGTAGLWEVECSPVQLVEQARRARQPRLSQPLERAVSKTRTSRQLRNSIAGPIEACKSTSLSPTSTELIDRADSPDPIQGEKTHIHSKQGCASPSLNNPGLENKVFAFFNGRPQGYFPATCVGISHPVGGTRYLVRFEDSIKPDEVNADAVKRLELRINDIVKVDLPQVPKIPHIVVGFRKLNEVTSFHDSEVTLSSTMTDVHGHHFVVLRPKSSDGSFRHGLDITVPISNVYLDRILWTRLENRQYSHSPQLVSTSSSELRTALNPRPSSVHSASRTDNLLPSVSGLFSGMAFAASYNDDEERRLRIEELITQNGGRILKDGFTELFNQPSKSPSTSFENNSVVTISTDHSNELLSLHPTAENTGFVCLLTNEHTRRVKYMQALALNIPCLSGRWVHDCVAKDQIVDWEPYLLPAGESAFLNGAIRSRAISPNPALTARLQDTIAARPKLLAGQSVLLVMDRGKIAEQRKPYSFLACALGPSRIAFVPDMNAAIKLLAPPGRESPASSAHSDVSWDWIYVGDEKAGAAARAQLIKAAQSVAVKQTSRSRSRGRPPKKAKSRSRPTEGAARAAAISAGLTYGGLGMIGGSDVTVNGKAVRILDNEFICQSLILGKLFEP</sequence>
<feature type="region of interest" description="Disordered" evidence="4">
    <location>
        <begin position="1"/>
        <end position="42"/>
    </location>
</feature>
<proteinExistence type="inferred from homology"/>
<feature type="compositionally biased region" description="Polar residues" evidence="4">
    <location>
        <begin position="993"/>
        <end position="1028"/>
    </location>
</feature>
<dbReference type="FunFam" id="3.40.50.10190:FF:000083">
    <property type="entry name" value="DNA damage repair protein (Rad9)"/>
    <property type="match status" value="1"/>
</dbReference>
<feature type="region of interest" description="Disordered" evidence="4">
    <location>
        <begin position="575"/>
        <end position="609"/>
    </location>
</feature>
<dbReference type="AlphaFoldDB" id="C0NTV5"/>
<dbReference type="Pfam" id="PF18115">
    <property type="entry name" value="Tudor_3"/>
    <property type="match status" value="1"/>
</dbReference>
<feature type="region of interest" description="Disordered" evidence="4">
    <location>
        <begin position="123"/>
        <end position="155"/>
    </location>
</feature>
<feature type="compositionally biased region" description="Polar residues" evidence="4">
    <location>
        <begin position="1"/>
        <end position="26"/>
    </location>
</feature>
<dbReference type="EC" id="4.6.1.16" evidence="2"/>
<dbReference type="InParanoid" id="C0NTV5"/>
<dbReference type="Gene3D" id="3.40.50.10190">
    <property type="entry name" value="BRCT domain"/>
    <property type="match status" value="1"/>
</dbReference>